<protein>
    <submittedName>
        <fullName evidence="6">Caspase domain-containing protein</fullName>
    </submittedName>
</protein>
<evidence type="ECO:0000256" key="1">
    <source>
        <dbReference type="ARBA" id="ARBA00009005"/>
    </source>
</evidence>
<dbReference type="EMBL" id="ML213626">
    <property type="protein sequence ID" value="TFK35001.1"/>
    <property type="molecule type" value="Genomic_DNA"/>
</dbReference>
<reference evidence="6 7" key="1">
    <citation type="journal article" date="2019" name="Nat. Ecol. Evol.">
        <title>Megaphylogeny resolves global patterns of mushroom evolution.</title>
        <authorList>
            <person name="Varga T."/>
            <person name="Krizsan K."/>
            <person name="Foldi C."/>
            <person name="Dima B."/>
            <person name="Sanchez-Garcia M."/>
            <person name="Sanchez-Ramirez S."/>
            <person name="Szollosi G.J."/>
            <person name="Szarkandi J.G."/>
            <person name="Papp V."/>
            <person name="Albert L."/>
            <person name="Andreopoulos W."/>
            <person name="Angelini C."/>
            <person name="Antonin V."/>
            <person name="Barry K.W."/>
            <person name="Bougher N.L."/>
            <person name="Buchanan P."/>
            <person name="Buyck B."/>
            <person name="Bense V."/>
            <person name="Catcheside P."/>
            <person name="Chovatia M."/>
            <person name="Cooper J."/>
            <person name="Damon W."/>
            <person name="Desjardin D."/>
            <person name="Finy P."/>
            <person name="Geml J."/>
            <person name="Haridas S."/>
            <person name="Hughes K."/>
            <person name="Justo A."/>
            <person name="Karasinski D."/>
            <person name="Kautmanova I."/>
            <person name="Kiss B."/>
            <person name="Kocsube S."/>
            <person name="Kotiranta H."/>
            <person name="LaButti K.M."/>
            <person name="Lechner B.E."/>
            <person name="Liimatainen K."/>
            <person name="Lipzen A."/>
            <person name="Lukacs Z."/>
            <person name="Mihaltcheva S."/>
            <person name="Morgado L.N."/>
            <person name="Niskanen T."/>
            <person name="Noordeloos M.E."/>
            <person name="Ohm R.A."/>
            <person name="Ortiz-Santana B."/>
            <person name="Ovrebo C."/>
            <person name="Racz N."/>
            <person name="Riley R."/>
            <person name="Savchenko A."/>
            <person name="Shiryaev A."/>
            <person name="Soop K."/>
            <person name="Spirin V."/>
            <person name="Szebenyi C."/>
            <person name="Tomsovsky M."/>
            <person name="Tulloss R.E."/>
            <person name="Uehling J."/>
            <person name="Grigoriev I.V."/>
            <person name="Vagvolgyi C."/>
            <person name="Papp T."/>
            <person name="Martin F.M."/>
            <person name="Miettinen O."/>
            <person name="Hibbett D.S."/>
            <person name="Nagy L.G."/>
        </authorList>
    </citation>
    <scope>NUCLEOTIDE SEQUENCE [LARGE SCALE GENOMIC DNA]</scope>
    <source>
        <strain evidence="6 7">CBS 166.37</strain>
    </source>
</reference>
<dbReference type="InterPro" id="IPR050452">
    <property type="entry name" value="Metacaspase"/>
</dbReference>
<dbReference type="GO" id="GO:0004197">
    <property type="term" value="F:cysteine-type endopeptidase activity"/>
    <property type="evidence" value="ECO:0007669"/>
    <property type="project" value="InterPro"/>
</dbReference>
<keyword evidence="3" id="KW-0788">Thiol protease</keyword>
<dbReference type="Pfam" id="PF00656">
    <property type="entry name" value="Peptidase_C14"/>
    <property type="match status" value="1"/>
</dbReference>
<dbReference type="GO" id="GO:0006508">
    <property type="term" value="P:proteolysis"/>
    <property type="evidence" value="ECO:0007669"/>
    <property type="project" value="InterPro"/>
</dbReference>
<dbReference type="AlphaFoldDB" id="A0A5C3M1X1"/>
<feature type="region of interest" description="Disordered" evidence="4">
    <location>
        <begin position="1"/>
        <end position="40"/>
    </location>
</feature>
<dbReference type="OrthoDB" id="3223806at2759"/>
<evidence type="ECO:0000313" key="7">
    <source>
        <dbReference type="Proteomes" id="UP000308652"/>
    </source>
</evidence>
<keyword evidence="2" id="KW-0053">Apoptosis</keyword>
<comment type="similarity">
    <text evidence="1">Belongs to the peptidase C14B family.</text>
</comment>
<sequence>MSGSSHGNQRNYSQDEHDRGRSLGPAYDQQRSLGGGDPKGLTTGITAIDKYLKLIPPAPDFCWSNCTGRKKAVCIGINYIGQRDELKGCVNDARHVRNYLMQYHGFKKSDILLLTDDGRGIEPTRKNMLDAMHWLVRKAKMHDSLVFHYSGHGGQKPDDTGKEADGMDEGVFPIIFPVDYKRAGDIIDDELYIQLVQPLAAGCRLTAVFDSCHSGTVLDLPYLHSAHGRLRGLKHISKRCQHRNAPHADVISLSACKDDETSADTFHGGVAVGAMSYYILIIRFGELEENPKQTYDDLLAHLRHILVPKYNQKAQLGGSHPLVCRLSHFLLVSDDVHNKNRT</sequence>
<evidence type="ECO:0000259" key="5">
    <source>
        <dbReference type="Pfam" id="PF00656"/>
    </source>
</evidence>
<proteinExistence type="inferred from homology"/>
<dbReference type="InterPro" id="IPR029030">
    <property type="entry name" value="Caspase-like_dom_sf"/>
</dbReference>
<dbReference type="GO" id="GO:0005737">
    <property type="term" value="C:cytoplasm"/>
    <property type="evidence" value="ECO:0007669"/>
    <property type="project" value="TreeGrafter"/>
</dbReference>
<keyword evidence="3" id="KW-0378">Hydrolase</keyword>
<name>A0A5C3M1X1_9AGAR</name>
<dbReference type="Gene3D" id="3.40.50.12660">
    <property type="match status" value="1"/>
</dbReference>
<feature type="compositionally biased region" description="Polar residues" evidence="4">
    <location>
        <begin position="1"/>
        <end position="12"/>
    </location>
</feature>
<dbReference type="InterPro" id="IPR011600">
    <property type="entry name" value="Pept_C14_caspase"/>
</dbReference>
<organism evidence="6 7">
    <name type="scientific">Crucibulum laeve</name>
    <dbReference type="NCBI Taxonomy" id="68775"/>
    <lineage>
        <taxon>Eukaryota</taxon>
        <taxon>Fungi</taxon>
        <taxon>Dikarya</taxon>
        <taxon>Basidiomycota</taxon>
        <taxon>Agaricomycotina</taxon>
        <taxon>Agaricomycetes</taxon>
        <taxon>Agaricomycetidae</taxon>
        <taxon>Agaricales</taxon>
        <taxon>Agaricineae</taxon>
        <taxon>Nidulariaceae</taxon>
        <taxon>Crucibulum</taxon>
    </lineage>
</organism>
<dbReference type="SUPFAM" id="SSF52129">
    <property type="entry name" value="Caspase-like"/>
    <property type="match status" value="1"/>
</dbReference>
<dbReference type="PANTHER" id="PTHR48104">
    <property type="entry name" value="METACASPASE-4"/>
    <property type="match status" value="1"/>
</dbReference>
<keyword evidence="7" id="KW-1185">Reference proteome</keyword>
<dbReference type="Proteomes" id="UP000308652">
    <property type="component" value="Unassembled WGS sequence"/>
</dbReference>
<evidence type="ECO:0000256" key="2">
    <source>
        <dbReference type="ARBA" id="ARBA00022703"/>
    </source>
</evidence>
<dbReference type="PANTHER" id="PTHR48104:SF30">
    <property type="entry name" value="METACASPASE-1"/>
    <property type="match status" value="1"/>
</dbReference>
<evidence type="ECO:0000256" key="4">
    <source>
        <dbReference type="SAM" id="MobiDB-lite"/>
    </source>
</evidence>
<gene>
    <name evidence="6" type="ORF">BDQ12DRAFT_612509</name>
</gene>
<accession>A0A5C3M1X1</accession>
<evidence type="ECO:0000256" key="3">
    <source>
        <dbReference type="ARBA" id="ARBA00022807"/>
    </source>
</evidence>
<evidence type="ECO:0000313" key="6">
    <source>
        <dbReference type="EMBL" id="TFK35001.1"/>
    </source>
</evidence>
<dbReference type="GO" id="GO:0006915">
    <property type="term" value="P:apoptotic process"/>
    <property type="evidence" value="ECO:0007669"/>
    <property type="project" value="UniProtKB-KW"/>
</dbReference>
<feature type="domain" description="Peptidase C14 caspase" evidence="5">
    <location>
        <begin position="69"/>
        <end position="314"/>
    </location>
</feature>
<keyword evidence="3" id="KW-0645">Protease</keyword>